<feature type="domain" description="Retrotransposon gag" evidence="2">
    <location>
        <begin position="123"/>
        <end position="210"/>
    </location>
</feature>
<reference evidence="4" key="1">
    <citation type="submission" date="2025-08" db="UniProtKB">
        <authorList>
            <consortium name="RefSeq"/>
        </authorList>
    </citation>
    <scope>IDENTIFICATION</scope>
    <source>
        <tissue evidence="4">Etiolated seedlings</tissue>
    </source>
</reference>
<organism evidence="3 4">
    <name type="scientific">Cicer arietinum</name>
    <name type="common">Chickpea</name>
    <name type="synonym">Garbanzo</name>
    <dbReference type="NCBI Taxonomy" id="3827"/>
    <lineage>
        <taxon>Eukaryota</taxon>
        <taxon>Viridiplantae</taxon>
        <taxon>Streptophyta</taxon>
        <taxon>Embryophyta</taxon>
        <taxon>Tracheophyta</taxon>
        <taxon>Spermatophyta</taxon>
        <taxon>Magnoliopsida</taxon>
        <taxon>eudicotyledons</taxon>
        <taxon>Gunneridae</taxon>
        <taxon>Pentapetalae</taxon>
        <taxon>rosids</taxon>
        <taxon>fabids</taxon>
        <taxon>Fabales</taxon>
        <taxon>Fabaceae</taxon>
        <taxon>Papilionoideae</taxon>
        <taxon>50 kb inversion clade</taxon>
        <taxon>NPAAA clade</taxon>
        <taxon>Hologalegina</taxon>
        <taxon>IRL clade</taxon>
        <taxon>Cicereae</taxon>
        <taxon>Cicer</taxon>
    </lineage>
</organism>
<protein>
    <submittedName>
        <fullName evidence="4">Uncharacterized protein LOC113784917</fullName>
    </submittedName>
</protein>
<dbReference type="Proteomes" id="UP000087171">
    <property type="component" value="Unplaced"/>
</dbReference>
<feature type="region of interest" description="Disordered" evidence="1">
    <location>
        <begin position="1"/>
        <end position="20"/>
    </location>
</feature>
<dbReference type="Pfam" id="PF03732">
    <property type="entry name" value="Retrotrans_gag"/>
    <property type="match status" value="1"/>
</dbReference>
<evidence type="ECO:0000259" key="2">
    <source>
        <dbReference type="Pfam" id="PF03732"/>
    </source>
</evidence>
<proteinExistence type="predicted"/>
<keyword evidence="3" id="KW-1185">Reference proteome</keyword>
<dbReference type="OrthoDB" id="1433829at2759"/>
<evidence type="ECO:0000313" key="3">
    <source>
        <dbReference type="Proteomes" id="UP000087171"/>
    </source>
</evidence>
<dbReference type="AlphaFoldDB" id="A0A3Q7YC00"/>
<dbReference type="RefSeq" id="XP_027187005.1">
    <property type="nucleotide sequence ID" value="XM_027331204.1"/>
</dbReference>
<gene>
    <name evidence="4" type="primary">LOC113784917</name>
</gene>
<sequence length="248" mass="28893">MVSTRRMARNDESWTQEMEELKQDRERMRLRLELNEARMQKTEELLSTIANKLGINGNGHSREDGSESENEGESHQRSLNPNCWRRLEIPNFLGDDAYGWIQKLERYFAIRGVTAEEKMQATIISLEGKALSWYQWWEGCNPNPTWESFKIAVVRRFQPSMIQNPFELLLSLKQNNSVEEYVELFEKYAGALREVNQDFVRGIFLNGLKEEIKAEVKLYDLATLSELIQKAISVEQKNLVLLKKNSGT</sequence>
<evidence type="ECO:0000256" key="1">
    <source>
        <dbReference type="SAM" id="MobiDB-lite"/>
    </source>
</evidence>
<name>A0A3Q7YC00_CICAR</name>
<accession>A0A3Q7YC00</accession>
<evidence type="ECO:0000313" key="4">
    <source>
        <dbReference type="RefSeq" id="XP_027187005.1"/>
    </source>
</evidence>
<dbReference type="InterPro" id="IPR005162">
    <property type="entry name" value="Retrotrans_gag_dom"/>
</dbReference>
<feature type="region of interest" description="Disordered" evidence="1">
    <location>
        <begin position="53"/>
        <end position="78"/>
    </location>
</feature>